<dbReference type="Proteomes" id="UP000571084">
    <property type="component" value="Unassembled WGS sequence"/>
</dbReference>
<keyword evidence="2" id="KW-1185">Reference proteome</keyword>
<proteinExistence type="predicted"/>
<reference evidence="1 2" key="1">
    <citation type="submission" date="2020-08" db="EMBL/GenBank/DDBJ databases">
        <title>Genomic Encyclopedia of Type Strains, Phase IV (KMG-IV): sequencing the most valuable type-strain genomes for metagenomic binning, comparative biology and taxonomic classification.</title>
        <authorList>
            <person name="Goeker M."/>
        </authorList>
    </citation>
    <scope>NUCLEOTIDE SEQUENCE [LARGE SCALE GENOMIC DNA]</scope>
    <source>
        <strain evidence="1 2">DSM 23240</strain>
    </source>
</reference>
<name>A0A840RQ37_9BURK</name>
<evidence type="ECO:0000313" key="1">
    <source>
        <dbReference type="EMBL" id="MBB5198844.1"/>
    </source>
</evidence>
<accession>A0A840RQ37</accession>
<protein>
    <submittedName>
        <fullName evidence="1">Uncharacterized protein</fullName>
    </submittedName>
</protein>
<evidence type="ECO:0000313" key="2">
    <source>
        <dbReference type="Proteomes" id="UP000571084"/>
    </source>
</evidence>
<dbReference type="EMBL" id="JACHHQ010000001">
    <property type="protein sequence ID" value="MBB5198844.1"/>
    <property type="molecule type" value="Genomic_DNA"/>
</dbReference>
<sequence>MATQAAMSGRPVMGLHRYKLPRGEARALESNKMETCDRSTTMGEFP</sequence>
<dbReference type="AlphaFoldDB" id="A0A840RQ37"/>
<organism evidence="1 2">
    <name type="scientific">Glaciimonas immobilis</name>
    <dbReference type="NCBI Taxonomy" id="728004"/>
    <lineage>
        <taxon>Bacteria</taxon>
        <taxon>Pseudomonadati</taxon>
        <taxon>Pseudomonadota</taxon>
        <taxon>Betaproteobacteria</taxon>
        <taxon>Burkholderiales</taxon>
        <taxon>Oxalobacteraceae</taxon>
        <taxon>Glaciimonas</taxon>
    </lineage>
</organism>
<dbReference type="RefSeq" id="WP_168053073.1">
    <property type="nucleotide sequence ID" value="NZ_JAAOZT010000002.1"/>
</dbReference>
<gene>
    <name evidence="1" type="ORF">HNR39_000654</name>
</gene>
<comment type="caution">
    <text evidence="1">The sequence shown here is derived from an EMBL/GenBank/DDBJ whole genome shotgun (WGS) entry which is preliminary data.</text>
</comment>